<organism evidence="3 4">
    <name type="scientific">Pseudomonas silesiensis</name>
    <dbReference type="NCBI Taxonomy" id="1853130"/>
    <lineage>
        <taxon>Bacteria</taxon>
        <taxon>Pseudomonadati</taxon>
        <taxon>Pseudomonadota</taxon>
        <taxon>Gammaproteobacteria</taxon>
        <taxon>Pseudomonadales</taxon>
        <taxon>Pseudomonadaceae</taxon>
        <taxon>Pseudomonas</taxon>
    </lineage>
</organism>
<dbReference type="InterPro" id="IPR001173">
    <property type="entry name" value="Glyco_trans_2-like"/>
</dbReference>
<dbReference type="InterPro" id="IPR029044">
    <property type="entry name" value="Nucleotide-diphossugar_trans"/>
</dbReference>
<protein>
    <submittedName>
        <fullName evidence="3">Glycosyltransferase</fullName>
    </submittedName>
</protein>
<dbReference type="Pfam" id="PF00535">
    <property type="entry name" value="Glycos_transf_2"/>
    <property type="match status" value="1"/>
</dbReference>
<name>A0A191YTQ1_9PSED</name>
<evidence type="ECO:0000259" key="2">
    <source>
        <dbReference type="Pfam" id="PF00535"/>
    </source>
</evidence>
<dbReference type="GO" id="GO:0016740">
    <property type="term" value="F:transferase activity"/>
    <property type="evidence" value="ECO:0007669"/>
    <property type="project" value="UniProtKB-KW"/>
</dbReference>
<dbReference type="EMBL" id="CP014870">
    <property type="protein sequence ID" value="ANJ56111.1"/>
    <property type="molecule type" value="Genomic_DNA"/>
</dbReference>
<dbReference type="Gene3D" id="3.90.550.10">
    <property type="entry name" value="Spore Coat Polysaccharide Biosynthesis Protein SpsA, Chain A"/>
    <property type="match status" value="1"/>
</dbReference>
<accession>A0A191YTQ1</accession>
<reference evidence="3 4" key="1">
    <citation type="journal article" date="2018" name="Syst. Appl. Microbiol.">
        <title>Pseudomonas silesiensis sp. nov. strain A3T isolated from a biological pesticide sewage treatment plant and analysis of the complete genome sequence.</title>
        <authorList>
            <person name="Kaminski M.A."/>
            <person name="Furmanczyk E.M."/>
            <person name="Sobczak A."/>
            <person name="Dziembowski A."/>
            <person name="Lipinski L."/>
        </authorList>
    </citation>
    <scope>NUCLEOTIDE SEQUENCE [LARGE SCALE GENOMIC DNA]</scope>
    <source>
        <strain evidence="3 4">A3</strain>
    </source>
</reference>
<dbReference type="RefSeq" id="WP_064677627.1">
    <property type="nucleotide sequence ID" value="NZ_CP014870.1"/>
</dbReference>
<gene>
    <name evidence="3" type="ORF">PMA3_13535</name>
</gene>
<dbReference type="SUPFAM" id="SSF53448">
    <property type="entry name" value="Nucleotide-diphospho-sugar transferases"/>
    <property type="match status" value="1"/>
</dbReference>
<dbReference type="KEGG" id="psil:PMA3_13535"/>
<keyword evidence="1" id="KW-1003">Cell membrane</keyword>
<keyword evidence="1" id="KW-0997">Cell inner membrane</keyword>
<dbReference type="AlphaFoldDB" id="A0A191YTQ1"/>
<keyword evidence="1" id="KW-0472">Membrane</keyword>
<dbReference type="Proteomes" id="UP000078354">
    <property type="component" value="Chromosome"/>
</dbReference>
<sequence length="277" mass="32277">MEGTDFSTKDKKPFSIVIVNYKTPEITKICLDLLHQYAIDTGIPVWVVDNYSADESTTYLRELDWINLIERSTPEKEFGHIAHGKALDMALERIDTDYVFLLHTDTFIFDKNVFSMMLNKCISNPNVVAVGCVEQLNRGTARTLWRFSSRLLKHHFRRMKLSMGLRSREPKPYREVYLKSFCTLWNCKLIKQLGMNFLMDDRVPGYTLQDRMTELGYVVERLSPRKIFNYLDHIQSGTVAAAGGYETTHRRTIMYNNILQRLTNEKSKSQTPKARNE</sequence>
<keyword evidence="4" id="KW-1185">Reference proteome</keyword>
<proteinExistence type="predicted"/>
<dbReference type="STRING" id="1853130.PMA3_13535"/>
<evidence type="ECO:0000313" key="3">
    <source>
        <dbReference type="EMBL" id="ANJ56111.1"/>
    </source>
</evidence>
<evidence type="ECO:0000313" key="4">
    <source>
        <dbReference type="Proteomes" id="UP000078354"/>
    </source>
</evidence>
<evidence type="ECO:0000256" key="1">
    <source>
        <dbReference type="ARBA" id="ARBA00022519"/>
    </source>
</evidence>
<feature type="domain" description="Glycosyltransferase 2-like" evidence="2">
    <location>
        <begin position="15"/>
        <end position="148"/>
    </location>
</feature>
<dbReference type="OrthoDB" id="5785512at2"/>